<evidence type="ECO:0000313" key="4">
    <source>
        <dbReference type="EMBL" id="RZF40507.1"/>
    </source>
</evidence>
<organism evidence="4 5">
    <name type="scientific">Laodelphax striatellus</name>
    <name type="common">Small brown planthopper</name>
    <name type="synonym">Delphax striatella</name>
    <dbReference type="NCBI Taxonomy" id="195883"/>
    <lineage>
        <taxon>Eukaryota</taxon>
        <taxon>Metazoa</taxon>
        <taxon>Ecdysozoa</taxon>
        <taxon>Arthropoda</taxon>
        <taxon>Hexapoda</taxon>
        <taxon>Insecta</taxon>
        <taxon>Pterygota</taxon>
        <taxon>Neoptera</taxon>
        <taxon>Paraneoptera</taxon>
        <taxon>Hemiptera</taxon>
        <taxon>Auchenorrhyncha</taxon>
        <taxon>Fulgoroidea</taxon>
        <taxon>Delphacidae</taxon>
        <taxon>Criomorphinae</taxon>
        <taxon>Laodelphax</taxon>
    </lineage>
</organism>
<gene>
    <name evidence="4" type="ORF">LSTR_LSTR000386</name>
</gene>
<dbReference type="PANTHER" id="PTHR14611">
    <property type="entry name" value="TECTONIC FAMILY MEMBER"/>
    <property type="match status" value="1"/>
</dbReference>
<reference evidence="4 5" key="1">
    <citation type="journal article" date="2017" name="Gigascience">
        <title>Genome sequence of the small brown planthopper, Laodelphax striatellus.</title>
        <authorList>
            <person name="Zhu J."/>
            <person name="Jiang F."/>
            <person name="Wang X."/>
            <person name="Yang P."/>
            <person name="Bao Y."/>
            <person name="Zhao W."/>
            <person name="Wang W."/>
            <person name="Lu H."/>
            <person name="Wang Q."/>
            <person name="Cui N."/>
            <person name="Li J."/>
            <person name="Chen X."/>
            <person name="Luo L."/>
            <person name="Yu J."/>
            <person name="Kang L."/>
            <person name="Cui F."/>
        </authorList>
    </citation>
    <scope>NUCLEOTIDE SEQUENCE [LARGE SCALE GENOMIC DNA]</scope>
    <source>
        <strain evidence="4">Lst14</strain>
    </source>
</reference>
<dbReference type="Pfam" id="PF25752">
    <property type="entry name" value="DUF1619_N"/>
    <property type="match status" value="1"/>
</dbReference>
<feature type="signal peptide" evidence="2">
    <location>
        <begin position="1"/>
        <end position="25"/>
    </location>
</feature>
<dbReference type="OrthoDB" id="8172233at2759"/>
<name>A0A482X3X8_LAOST</name>
<feature type="compositionally biased region" description="Basic and acidic residues" evidence="1">
    <location>
        <begin position="399"/>
        <end position="416"/>
    </location>
</feature>
<keyword evidence="2" id="KW-0732">Signal</keyword>
<dbReference type="Proteomes" id="UP000291343">
    <property type="component" value="Unassembled WGS sequence"/>
</dbReference>
<evidence type="ECO:0000313" key="5">
    <source>
        <dbReference type="Proteomes" id="UP000291343"/>
    </source>
</evidence>
<dbReference type="InterPro" id="IPR057724">
    <property type="entry name" value="TCTN1-3_N"/>
</dbReference>
<protein>
    <recommendedName>
        <fullName evidence="3">Tectonic-1-3 N-terminal domain-containing protein</fullName>
    </recommendedName>
</protein>
<dbReference type="InterPro" id="IPR040354">
    <property type="entry name" value="TCTN1-3"/>
</dbReference>
<dbReference type="GO" id="GO:0060271">
    <property type="term" value="P:cilium assembly"/>
    <property type="evidence" value="ECO:0007669"/>
    <property type="project" value="TreeGrafter"/>
</dbReference>
<feature type="chain" id="PRO_5019806788" description="Tectonic-1-3 N-terminal domain-containing protein" evidence="2">
    <location>
        <begin position="26"/>
        <end position="508"/>
    </location>
</feature>
<evidence type="ECO:0000256" key="1">
    <source>
        <dbReference type="SAM" id="MobiDB-lite"/>
    </source>
</evidence>
<feature type="region of interest" description="Disordered" evidence="1">
    <location>
        <begin position="376"/>
        <end position="416"/>
    </location>
</feature>
<keyword evidence="5" id="KW-1185">Reference proteome</keyword>
<proteinExistence type="predicted"/>
<sequence>MYSFIYKILFLIISMLLNSVLHSHGFLPMLQEKTRNSLNAKGSSYYPHWYIQSDDSDNTDTCDLTANFCDTNCCSDKECKKYQKEMFECPKKSTKEVFSQEQVDFECNYKSSEKRPWWLFFLCYVRNNSPFHVKFFEEDDVIKTLDNIKEKLGETAQNKNKIRNYPHSGMESFLREGYLNDNPIFLKNTNGGNKEQFFLLFPTNVLNSMHCANIPLKYLEQNNAECLRLFSKELCLEENRELSLNDYLIRNKSSGLLQKVSINIPKTIISFQENFQFSDIFHKIDCTMNDKRYLVASKYSKGEFPLGNSDESNNSTRSYNKSCDIENVRFMIFNKEKSLCENVLVGSRMKIIWNGTLISKIHISYHLADIPFPNTDHNTDEKFPKSTGNSENSQQNIDDNLRNRSNHSESERRLLDARKSVYNKRVTNYFVKQTFSVEYQHVHMNDSNSMHKNHSRDSNATGYLIGEDIAPYIERIQNDPDLDHSEENGTAGETFGLWKRGEPKLITL</sequence>
<feature type="compositionally biased region" description="Polar residues" evidence="1">
    <location>
        <begin position="386"/>
        <end position="398"/>
    </location>
</feature>
<evidence type="ECO:0000259" key="3">
    <source>
        <dbReference type="Pfam" id="PF25752"/>
    </source>
</evidence>
<evidence type="ECO:0000256" key="2">
    <source>
        <dbReference type="SAM" id="SignalP"/>
    </source>
</evidence>
<dbReference type="AlphaFoldDB" id="A0A482X3X8"/>
<dbReference type="InParanoid" id="A0A482X3X8"/>
<accession>A0A482X3X8</accession>
<dbReference type="EMBL" id="QKKF02018223">
    <property type="protein sequence ID" value="RZF40507.1"/>
    <property type="molecule type" value="Genomic_DNA"/>
</dbReference>
<comment type="caution">
    <text evidence="4">The sequence shown here is derived from an EMBL/GenBank/DDBJ whole genome shotgun (WGS) entry which is preliminary data.</text>
</comment>
<feature type="domain" description="Tectonic-1-3 N-terminal" evidence="3">
    <location>
        <begin position="61"/>
        <end position="137"/>
    </location>
</feature>
<dbReference type="STRING" id="195883.A0A482X3X8"/>
<dbReference type="PANTHER" id="PTHR14611:SF6">
    <property type="entry name" value="TECTONIC-2"/>
    <property type="match status" value="1"/>
</dbReference>